<accession>A0A9P1VZ44</accession>
<reference evidence="2" key="3">
    <citation type="submission" date="2023-06" db="EMBL/GenBank/DDBJ databases">
        <authorList>
            <consortium name="Clinical and Environmental Microbiology Branch: Whole genome sequencing antimicrobial resistance pathogens in the healthcare setting"/>
        </authorList>
    </citation>
    <scope>NUCLEOTIDE SEQUENCE</scope>
    <source>
        <strain evidence="2">2021CK-01020</strain>
    </source>
</reference>
<dbReference type="EMBL" id="CP136986">
    <property type="protein sequence ID" value="WOS78662.1"/>
    <property type="molecule type" value="Genomic_DNA"/>
</dbReference>
<reference evidence="1" key="2">
    <citation type="submission" date="2015-06" db="EMBL/GenBank/DDBJ databases">
        <authorList>
            <person name="Radhakrishnan R."/>
            <person name="Underwood A."/>
            <person name="Al-Shahib A."/>
        </authorList>
    </citation>
    <scope>NUCLEOTIDE SEQUENCE</scope>
    <source>
        <strain evidence="1">P19_London_7_VIM_2_05_10</strain>
    </source>
</reference>
<dbReference type="AlphaFoldDB" id="A0A9P1VZ44"/>
<proteinExistence type="predicted"/>
<organism evidence="1 3">
    <name type="scientific">Pseudomonas aeruginosa</name>
    <dbReference type="NCBI Taxonomy" id="287"/>
    <lineage>
        <taxon>Bacteria</taxon>
        <taxon>Pseudomonadati</taxon>
        <taxon>Pseudomonadota</taxon>
        <taxon>Gammaproteobacteria</taxon>
        <taxon>Pseudomonadales</taxon>
        <taxon>Pseudomonadaceae</taxon>
        <taxon>Pseudomonas</taxon>
    </lineage>
</organism>
<protein>
    <submittedName>
        <fullName evidence="1">Uncharacterized protein</fullName>
    </submittedName>
</protein>
<evidence type="ECO:0000313" key="3">
    <source>
        <dbReference type="Proteomes" id="UP000045039"/>
    </source>
</evidence>
<dbReference type="Proteomes" id="UP000045039">
    <property type="component" value="Unassembled WGS sequence"/>
</dbReference>
<dbReference type="RefSeq" id="WP_033942234.1">
    <property type="nucleotide sequence ID" value="NZ_AP014651.1"/>
</dbReference>
<dbReference type="EMBL" id="CVVU01000218">
    <property type="protein sequence ID" value="CRP36842.1"/>
    <property type="molecule type" value="Genomic_DNA"/>
</dbReference>
<evidence type="ECO:0000313" key="1">
    <source>
        <dbReference type="EMBL" id="CRP36842.1"/>
    </source>
</evidence>
<reference evidence="2" key="4">
    <citation type="submission" date="2023-10" db="EMBL/GenBank/DDBJ databases">
        <title>Pathogen: clinical or host-associated sample.</title>
        <authorList>
            <person name="Hergert J."/>
            <person name="Casey R."/>
            <person name="Wagner J."/>
            <person name="Young E.L."/>
            <person name="Oakeson K.F."/>
        </authorList>
    </citation>
    <scope>NUCLEOTIDE SEQUENCE</scope>
    <source>
        <strain evidence="2">2021CK-01020</strain>
    </source>
</reference>
<reference evidence="3" key="1">
    <citation type="submission" date="2015-06" db="EMBL/GenBank/DDBJ databases">
        <authorList>
            <person name="Radhakrishnan Rajesh"/>
            <person name="Underwood Anthony"/>
            <person name="Al-Shahib Ali"/>
        </authorList>
    </citation>
    <scope>NUCLEOTIDE SEQUENCE [LARGE SCALE GENOMIC DNA]</scope>
    <source>
        <strain evidence="3">P19_London_7_VIM_2_05_10</strain>
    </source>
</reference>
<dbReference type="Proteomes" id="UP001297540">
    <property type="component" value="Chromosome"/>
</dbReference>
<gene>
    <name evidence="2" type="ORF">L4V69_05840</name>
    <name evidence="1" type="ORF">PAERUG_P19_London_7_VIM_2_05_10_04243</name>
</gene>
<evidence type="ECO:0000313" key="2">
    <source>
        <dbReference type="EMBL" id="WOS78662.1"/>
    </source>
</evidence>
<sequence length="68" mass="7288">METTNLTALLSNLRHATEFWNAVKESGPDQDTTTTGVFSDAREWLTTAALALGNALIAQREAAGGDHE</sequence>
<name>A0A9P1VZ44_PSEAI</name>